<evidence type="ECO:0000313" key="2">
    <source>
        <dbReference type="EMBL" id="MFC4636956.1"/>
    </source>
</evidence>
<dbReference type="SMART" id="SM00530">
    <property type="entry name" value="HTH_XRE"/>
    <property type="match status" value="1"/>
</dbReference>
<dbReference type="Proteomes" id="UP001595952">
    <property type="component" value="Unassembled WGS sequence"/>
</dbReference>
<dbReference type="EMBL" id="JBHSEI010000001">
    <property type="protein sequence ID" value="MFC4636956.1"/>
    <property type="molecule type" value="Genomic_DNA"/>
</dbReference>
<dbReference type="RefSeq" id="WP_380059994.1">
    <property type="nucleotide sequence ID" value="NZ_JBHSEI010000001.1"/>
</dbReference>
<dbReference type="InterPro" id="IPR001387">
    <property type="entry name" value="Cro/C1-type_HTH"/>
</dbReference>
<dbReference type="Pfam" id="PF01381">
    <property type="entry name" value="HTH_3"/>
    <property type="match status" value="1"/>
</dbReference>
<dbReference type="Gene3D" id="1.10.260.40">
    <property type="entry name" value="lambda repressor-like DNA-binding domains"/>
    <property type="match status" value="1"/>
</dbReference>
<protein>
    <submittedName>
        <fullName evidence="2">Helix-turn-helix domain-containing protein</fullName>
    </submittedName>
</protein>
<organism evidence="2 3">
    <name type="scientific">Deinococcus hohokamensis</name>
    <dbReference type="NCBI Taxonomy" id="309883"/>
    <lineage>
        <taxon>Bacteria</taxon>
        <taxon>Thermotogati</taxon>
        <taxon>Deinococcota</taxon>
        <taxon>Deinococci</taxon>
        <taxon>Deinococcales</taxon>
        <taxon>Deinococcaceae</taxon>
        <taxon>Deinococcus</taxon>
    </lineage>
</organism>
<dbReference type="CDD" id="cd00093">
    <property type="entry name" value="HTH_XRE"/>
    <property type="match status" value="1"/>
</dbReference>
<dbReference type="SUPFAM" id="SSF47413">
    <property type="entry name" value="lambda repressor-like DNA-binding domains"/>
    <property type="match status" value="1"/>
</dbReference>
<sequence>MGILLGGLKERREAAGMTQQALAEAAGVSVSTIAKHEQGAINGIDGETLDAIATSLQCTRRDLFFASNSDTSELVTT</sequence>
<proteinExistence type="predicted"/>
<keyword evidence="3" id="KW-1185">Reference proteome</keyword>
<name>A0ABV9I3K0_9DEIO</name>
<feature type="domain" description="HTH cro/C1-type" evidence="1">
    <location>
        <begin position="8"/>
        <end position="63"/>
    </location>
</feature>
<comment type="caution">
    <text evidence="2">The sequence shown here is derived from an EMBL/GenBank/DDBJ whole genome shotgun (WGS) entry which is preliminary data.</text>
</comment>
<dbReference type="PROSITE" id="PS50943">
    <property type="entry name" value="HTH_CROC1"/>
    <property type="match status" value="1"/>
</dbReference>
<dbReference type="InterPro" id="IPR010982">
    <property type="entry name" value="Lambda_DNA-bd_dom_sf"/>
</dbReference>
<evidence type="ECO:0000313" key="3">
    <source>
        <dbReference type="Proteomes" id="UP001595952"/>
    </source>
</evidence>
<evidence type="ECO:0000259" key="1">
    <source>
        <dbReference type="PROSITE" id="PS50943"/>
    </source>
</evidence>
<gene>
    <name evidence="2" type="ORF">ACFO0D_01255</name>
</gene>
<accession>A0ABV9I3K0</accession>
<reference evidence="3" key="1">
    <citation type="journal article" date="2019" name="Int. J. Syst. Evol. Microbiol.">
        <title>The Global Catalogue of Microorganisms (GCM) 10K type strain sequencing project: providing services to taxonomists for standard genome sequencing and annotation.</title>
        <authorList>
            <consortium name="The Broad Institute Genomics Platform"/>
            <consortium name="The Broad Institute Genome Sequencing Center for Infectious Disease"/>
            <person name="Wu L."/>
            <person name="Ma J."/>
        </authorList>
    </citation>
    <scope>NUCLEOTIDE SEQUENCE [LARGE SCALE GENOMIC DNA]</scope>
    <source>
        <strain evidence="3">CCUG 55995</strain>
    </source>
</reference>